<dbReference type="Proteomes" id="UP000628442">
    <property type="component" value="Unassembled WGS sequence"/>
</dbReference>
<keyword evidence="1" id="KW-0973">c-di-GMP</keyword>
<dbReference type="Gene3D" id="2.40.10.220">
    <property type="entry name" value="predicted glycosyltransferase like domains"/>
    <property type="match status" value="1"/>
</dbReference>
<keyword evidence="7" id="KW-0966">Cell projection</keyword>
<dbReference type="EMBL" id="BMWV01000006">
    <property type="protein sequence ID" value="GGY45959.1"/>
    <property type="molecule type" value="Genomic_DNA"/>
</dbReference>
<dbReference type="InterPro" id="IPR009875">
    <property type="entry name" value="PilZ_domain"/>
</dbReference>
<dbReference type="SUPFAM" id="SSF141371">
    <property type="entry name" value="PilZ domain-like"/>
    <property type="match status" value="2"/>
</dbReference>
<keyword evidence="2" id="KW-0547">Nucleotide-binding</keyword>
<evidence type="ECO:0000313" key="9">
    <source>
        <dbReference type="Proteomes" id="UP000628442"/>
    </source>
</evidence>
<name>A0A411WS22_9BURK</name>
<keyword evidence="7" id="KW-0969">Cilium</keyword>
<gene>
    <name evidence="7" type="ORF">EYF70_01030</name>
    <name evidence="6" type="ORF">GCM10007387_30080</name>
</gene>
<evidence type="ECO:0000259" key="5">
    <source>
        <dbReference type="Pfam" id="PF12945"/>
    </source>
</evidence>
<organism evidence="6 9">
    <name type="scientific">Pseudoduganella albidiflava</name>
    <dbReference type="NCBI Taxonomy" id="321983"/>
    <lineage>
        <taxon>Bacteria</taxon>
        <taxon>Pseudomonadati</taxon>
        <taxon>Pseudomonadota</taxon>
        <taxon>Betaproteobacteria</taxon>
        <taxon>Burkholderiales</taxon>
        <taxon>Oxalobacteraceae</taxon>
        <taxon>Telluria group</taxon>
        <taxon>Pseudoduganella</taxon>
    </lineage>
</organism>
<evidence type="ECO:0000313" key="7">
    <source>
        <dbReference type="EMBL" id="QBH99580.1"/>
    </source>
</evidence>
<reference evidence="6" key="1">
    <citation type="journal article" date="2014" name="Int. J. Syst. Evol. Microbiol.">
        <title>Complete genome sequence of Corynebacterium casei LMG S-19264T (=DSM 44701T), isolated from a smear-ripened cheese.</title>
        <authorList>
            <consortium name="US DOE Joint Genome Institute (JGI-PGF)"/>
            <person name="Walter F."/>
            <person name="Albersmeier A."/>
            <person name="Kalinowski J."/>
            <person name="Ruckert C."/>
        </authorList>
    </citation>
    <scope>NUCLEOTIDE SEQUENCE</scope>
    <source>
        <strain evidence="6">KCTC 12343</strain>
    </source>
</reference>
<feature type="domain" description="Type III secretion system flagellar brake protein YcgR PilZN" evidence="5">
    <location>
        <begin position="22"/>
        <end position="106"/>
    </location>
</feature>
<evidence type="ECO:0000256" key="3">
    <source>
        <dbReference type="ARBA" id="ARBA00023143"/>
    </source>
</evidence>
<evidence type="ECO:0000259" key="4">
    <source>
        <dbReference type="Pfam" id="PF07238"/>
    </source>
</evidence>
<dbReference type="Gene3D" id="2.30.110.10">
    <property type="entry name" value="Electron Transport, Fmn-binding Protein, Chain A"/>
    <property type="match status" value="1"/>
</dbReference>
<dbReference type="RefSeq" id="WP_131143735.1">
    <property type="nucleotide sequence ID" value="NZ_BMWV01000006.1"/>
</dbReference>
<keyword evidence="8" id="KW-1185">Reference proteome</keyword>
<keyword evidence="7" id="KW-0282">Flagellum</keyword>
<dbReference type="Pfam" id="PF07238">
    <property type="entry name" value="PilZ"/>
    <property type="match status" value="1"/>
</dbReference>
<dbReference type="Proteomes" id="UP000292307">
    <property type="component" value="Chromosome"/>
</dbReference>
<dbReference type="Pfam" id="PF12945">
    <property type="entry name" value="PilZNR"/>
    <property type="match status" value="1"/>
</dbReference>
<evidence type="ECO:0000256" key="2">
    <source>
        <dbReference type="ARBA" id="ARBA00022741"/>
    </source>
</evidence>
<sequence length="235" mass="26283">MTGTAAPEATPQQFTFEQMNLQVGMRLQVITHRALRPAQNFSSVIGWVKDEYLIIKIPFEQGAPIALGEGDKLTLRVFSGVNVCSFNAIVERIFGRPLLYAHVTFPKQIQGTSLRMAMRVKVDIPAQVRTAAGFEQVGFLVNLSVSGALMHTKKPIPEEVEPVAVQFTLLTEPDKRQVIITAKASIRNVNAAEPWPDGRPRYAYGMQFIDLDPAHYMMLQNLTYQALITDRQKIV</sequence>
<protein>
    <submittedName>
        <fullName evidence="7">Flagellar brake protein</fullName>
    </submittedName>
</protein>
<proteinExistence type="predicted"/>
<evidence type="ECO:0000256" key="1">
    <source>
        <dbReference type="ARBA" id="ARBA00022636"/>
    </source>
</evidence>
<dbReference type="InterPro" id="IPR009926">
    <property type="entry name" value="T3SS_YcgR_PilZN"/>
</dbReference>
<evidence type="ECO:0000313" key="6">
    <source>
        <dbReference type="EMBL" id="GGY45959.1"/>
    </source>
</evidence>
<reference evidence="6" key="3">
    <citation type="submission" date="2022-12" db="EMBL/GenBank/DDBJ databases">
        <authorList>
            <person name="Sun Q."/>
            <person name="Kim S."/>
        </authorList>
    </citation>
    <scope>NUCLEOTIDE SEQUENCE</scope>
    <source>
        <strain evidence="6">KCTC 12343</strain>
    </source>
</reference>
<reference evidence="7 8" key="2">
    <citation type="submission" date="2019-02" db="EMBL/GenBank/DDBJ databases">
        <title>Draft Genome Sequences of Six Type Strains of the Genus Massilia.</title>
        <authorList>
            <person name="Miess H."/>
            <person name="Frediansyhah A."/>
            <person name="Gross H."/>
        </authorList>
    </citation>
    <scope>NUCLEOTIDE SEQUENCE [LARGE SCALE GENOMIC DNA]</scope>
    <source>
        <strain evidence="7 8">DSM 17472</strain>
    </source>
</reference>
<accession>A0A411WS22</accession>
<dbReference type="OrthoDB" id="8526570at2"/>
<evidence type="ECO:0000313" key="8">
    <source>
        <dbReference type="Proteomes" id="UP000292307"/>
    </source>
</evidence>
<dbReference type="InterPro" id="IPR012349">
    <property type="entry name" value="Split_barrel_FMN-bd"/>
</dbReference>
<dbReference type="GO" id="GO:0035438">
    <property type="term" value="F:cyclic-di-GMP binding"/>
    <property type="evidence" value="ECO:0007669"/>
    <property type="project" value="InterPro"/>
</dbReference>
<keyword evidence="3" id="KW-0975">Bacterial flagellum</keyword>
<feature type="domain" description="PilZ" evidence="4">
    <location>
        <begin position="115"/>
        <end position="225"/>
    </location>
</feature>
<dbReference type="AlphaFoldDB" id="A0A411WS22"/>
<dbReference type="EMBL" id="CP036401">
    <property type="protein sequence ID" value="QBH99580.1"/>
    <property type="molecule type" value="Genomic_DNA"/>
</dbReference>